<dbReference type="AlphaFoldDB" id="A0A5C6UYV0"/>
<proteinExistence type="predicted"/>
<keyword evidence="2" id="KW-1185">Reference proteome</keyword>
<comment type="caution">
    <text evidence="1">The sequence shown here is derived from an EMBL/GenBank/DDBJ whole genome shotgun (WGS) entry which is preliminary data.</text>
</comment>
<name>A0A5C6UYV0_9FLAO</name>
<gene>
    <name evidence="1" type="ORF">FRX97_07705</name>
</gene>
<organism evidence="1 2">
    <name type="scientific">Luteibaculum oceani</name>
    <dbReference type="NCBI Taxonomy" id="1294296"/>
    <lineage>
        <taxon>Bacteria</taxon>
        <taxon>Pseudomonadati</taxon>
        <taxon>Bacteroidota</taxon>
        <taxon>Flavobacteriia</taxon>
        <taxon>Flavobacteriales</taxon>
        <taxon>Luteibaculaceae</taxon>
        <taxon>Luteibaculum</taxon>
    </lineage>
</organism>
<evidence type="ECO:0000313" key="1">
    <source>
        <dbReference type="EMBL" id="TXC78592.1"/>
    </source>
</evidence>
<dbReference type="Proteomes" id="UP000321168">
    <property type="component" value="Unassembled WGS sequence"/>
</dbReference>
<accession>A0A5C6UYV0</accession>
<evidence type="ECO:0000313" key="2">
    <source>
        <dbReference type="Proteomes" id="UP000321168"/>
    </source>
</evidence>
<dbReference type="EMBL" id="VORB01000006">
    <property type="protein sequence ID" value="TXC78592.1"/>
    <property type="molecule type" value="Genomic_DNA"/>
</dbReference>
<reference evidence="1 2" key="1">
    <citation type="submission" date="2019-08" db="EMBL/GenBank/DDBJ databases">
        <title>Genome of Luteibaculum oceani JCM 18817.</title>
        <authorList>
            <person name="Bowman J.P."/>
        </authorList>
    </citation>
    <scope>NUCLEOTIDE SEQUENCE [LARGE SCALE GENOMIC DNA]</scope>
    <source>
        <strain evidence="1 2">JCM 18817</strain>
    </source>
</reference>
<protein>
    <submittedName>
        <fullName evidence="1">Uncharacterized protein</fullName>
    </submittedName>
</protein>
<sequence length="306" mass="35614">MRYFLTTFFLIGWISSFCQWVTVEPRDVKKLCREKIRVFELKEANDEAKELNAVIKKFFTKTWDMCEVQFIPHQDNNPEYEKEGFHIAFYFTQNPPDKSLIGKNEKGDFNFHLNFNSCKPADRELAHYQRSLISYDLWRDIPGTIADTAQSIEDALISYTYNIGLKNKLALTLHCFKTLLEDIVENKKSTIEDLAQKNIATANYPILVFNKGDLPNSINKEDEFKKYTKRKVLLVEPKYFKNSKQGFVEVGVVLIYPYRGKDKQDIISVYEINSGKLIGRFNTVLDKAGTITKKEVIQILDNLEMV</sequence>
<dbReference type="RefSeq" id="WP_147014619.1">
    <property type="nucleotide sequence ID" value="NZ_VORB01000006.1"/>
</dbReference>